<feature type="binding site" evidence="6">
    <location>
        <position position="247"/>
    </location>
    <ligand>
        <name>Mg(2+)</name>
        <dbReference type="ChEBI" id="CHEBI:18420"/>
        <label>1</label>
    </ligand>
</feature>
<organism evidence="9 10">
    <name type="scientific">Thermosulfuriphilus ammonigenes</name>
    <dbReference type="NCBI Taxonomy" id="1936021"/>
    <lineage>
        <taxon>Bacteria</taxon>
        <taxon>Pseudomonadati</taxon>
        <taxon>Thermodesulfobacteriota</taxon>
        <taxon>Thermodesulfobacteria</taxon>
        <taxon>Thermodesulfobacteriales</taxon>
        <taxon>Thermodesulfobacteriaceae</taxon>
        <taxon>Thermosulfuriphilus</taxon>
    </lineage>
</organism>
<dbReference type="PANTHER" id="PTHR43250">
    <property type="entry name" value="EXODEOXYRIBONUCLEASE III"/>
    <property type="match status" value="1"/>
</dbReference>
<comment type="similarity">
    <text evidence="1">Belongs to the DNA repair enzymes AP/ExoA family.</text>
</comment>
<feature type="binding site" evidence="6">
    <location>
        <position position="147"/>
    </location>
    <ligand>
        <name>Mg(2+)</name>
        <dbReference type="ChEBI" id="CHEBI:18420"/>
        <label>1</label>
    </ligand>
</feature>
<evidence type="ECO:0000313" key="9">
    <source>
        <dbReference type="EMBL" id="QIJ72839.1"/>
    </source>
</evidence>
<feature type="binding site" evidence="6">
    <location>
        <position position="34"/>
    </location>
    <ligand>
        <name>Mg(2+)</name>
        <dbReference type="ChEBI" id="CHEBI:18420"/>
        <label>1</label>
    </ligand>
</feature>
<keyword evidence="6" id="KW-0464">Manganese</keyword>
<feature type="active site" evidence="5">
    <location>
        <position position="106"/>
    </location>
</feature>
<dbReference type="InterPro" id="IPR004808">
    <property type="entry name" value="AP_endonuc_1"/>
</dbReference>
<proteinExistence type="inferred from homology"/>
<dbReference type="CDD" id="cd09086">
    <property type="entry name" value="ExoIII-like_AP-endo"/>
    <property type="match status" value="1"/>
</dbReference>
<protein>
    <submittedName>
        <fullName evidence="9">Exodeoxyribonuclease III</fullName>
        <ecNumber evidence="9">3.1.11.2</ecNumber>
    </submittedName>
</protein>
<dbReference type="PROSITE" id="PS51435">
    <property type="entry name" value="AP_NUCLEASE_F1_4"/>
    <property type="match status" value="1"/>
</dbReference>
<feature type="active site" description="Proton donor/acceptor" evidence="5">
    <location>
        <position position="147"/>
    </location>
</feature>
<reference evidence="9 10" key="1">
    <citation type="submission" date="2020-02" db="EMBL/GenBank/DDBJ databases">
        <title>Genome analysis of Thermosulfuriphilus ammonigenes ST65T, an anaerobic thermophilic chemolithoautotrophic bacterium isolated from a deep-sea hydrothermal vent.</title>
        <authorList>
            <person name="Slobodkina G."/>
            <person name="Allioux M."/>
            <person name="Merkel A."/>
            <person name="Alain K."/>
            <person name="Jebbar M."/>
            <person name="Slobodkin A."/>
        </authorList>
    </citation>
    <scope>NUCLEOTIDE SEQUENCE [LARGE SCALE GENOMIC DNA]</scope>
    <source>
        <strain evidence="9 10">ST65</strain>
    </source>
</reference>
<dbReference type="AlphaFoldDB" id="A0A6G7PYR8"/>
<dbReference type="EMBL" id="CP048877">
    <property type="protein sequence ID" value="QIJ72839.1"/>
    <property type="molecule type" value="Genomic_DNA"/>
</dbReference>
<gene>
    <name evidence="9" type="primary">xth</name>
    <name evidence="9" type="ORF">G4V39_03770</name>
</gene>
<keyword evidence="4 6" id="KW-0460">Magnesium</keyword>
<dbReference type="Pfam" id="PF03372">
    <property type="entry name" value="Exo_endo_phos"/>
    <property type="match status" value="1"/>
</dbReference>
<dbReference type="InterPro" id="IPR036691">
    <property type="entry name" value="Endo/exonu/phosph_ase_sf"/>
</dbReference>
<feature type="site" description="Important for catalytic activity" evidence="7">
    <location>
        <position position="218"/>
    </location>
</feature>
<keyword evidence="2 6" id="KW-0479">Metal-binding</keyword>
<evidence type="ECO:0000256" key="2">
    <source>
        <dbReference type="ARBA" id="ARBA00022723"/>
    </source>
</evidence>
<evidence type="ECO:0000256" key="3">
    <source>
        <dbReference type="ARBA" id="ARBA00022801"/>
    </source>
</evidence>
<dbReference type="InterPro" id="IPR037493">
    <property type="entry name" value="ExoIII-like"/>
</dbReference>
<evidence type="ECO:0000256" key="5">
    <source>
        <dbReference type="PIRSR" id="PIRSR604808-1"/>
    </source>
</evidence>
<feature type="binding site" evidence="6">
    <location>
        <position position="7"/>
    </location>
    <ligand>
        <name>Mg(2+)</name>
        <dbReference type="ChEBI" id="CHEBI:18420"/>
        <label>1</label>
    </ligand>
</feature>
<dbReference type="InterPro" id="IPR005135">
    <property type="entry name" value="Endo/exonuclease/phosphatase"/>
</dbReference>
<evidence type="ECO:0000256" key="6">
    <source>
        <dbReference type="PIRSR" id="PIRSR604808-2"/>
    </source>
</evidence>
<accession>A0A6G7PYR8</accession>
<evidence type="ECO:0000256" key="1">
    <source>
        <dbReference type="ARBA" id="ARBA00007092"/>
    </source>
</evidence>
<feature type="domain" description="Endonuclease/exonuclease/phosphatase" evidence="8">
    <location>
        <begin position="4"/>
        <end position="248"/>
    </location>
</feature>
<feature type="site" description="Interaction with DNA substrate" evidence="7">
    <location>
        <position position="248"/>
    </location>
</feature>
<dbReference type="NCBIfam" id="TIGR00633">
    <property type="entry name" value="xth"/>
    <property type="match status" value="1"/>
</dbReference>
<evidence type="ECO:0000313" key="10">
    <source>
        <dbReference type="Proteomes" id="UP000502179"/>
    </source>
</evidence>
<dbReference type="GO" id="GO:0006281">
    <property type="term" value="P:DNA repair"/>
    <property type="evidence" value="ECO:0007669"/>
    <property type="project" value="InterPro"/>
</dbReference>
<dbReference type="GO" id="GO:0046872">
    <property type="term" value="F:metal ion binding"/>
    <property type="evidence" value="ECO:0007669"/>
    <property type="project" value="UniProtKB-KW"/>
</dbReference>
<feature type="site" description="Transition state stabilizer" evidence="7">
    <location>
        <position position="149"/>
    </location>
</feature>
<dbReference type="PANTHER" id="PTHR43250:SF2">
    <property type="entry name" value="EXODEOXYRIBONUCLEASE III"/>
    <property type="match status" value="1"/>
</dbReference>
<dbReference type="KEGG" id="tav:G4V39_03770"/>
<name>A0A6G7PYR8_9BACT</name>
<evidence type="ECO:0000256" key="7">
    <source>
        <dbReference type="PIRSR" id="PIRSR604808-3"/>
    </source>
</evidence>
<keyword evidence="10" id="KW-1185">Reference proteome</keyword>
<dbReference type="Proteomes" id="UP000502179">
    <property type="component" value="Chromosome"/>
</dbReference>
<keyword evidence="3 9" id="KW-0378">Hydrolase</keyword>
<sequence length="256" mass="29519">MKLATWNVNSVRMRKDHLLRWLEVQRPEIVCLQETKVEDQDFPFEDLKRAGYFAAHAGGKGRNGVAIISREEPGDVVVGFPQTEDPEAAERIIAATVLGIRVISVYIPNGGKVGSDYFLYKLEFIYRLREYLEEKHSPQEPLVLAGDFNVAPEEKDVYDPELLAGQICFHPRERSAIATLKDWGLIDALRLKHPEEGIFTWWDYQFQAFKANRGMRLDHIWITSPLAERLIDCFVDKEPRAWKRPSDHTPLVAVFR</sequence>
<dbReference type="SUPFAM" id="SSF56219">
    <property type="entry name" value="DNase I-like"/>
    <property type="match status" value="1"/>
</dbReference>
<dbReference type="EC" id="3.1.11.2" evidence="9"/>
<dbReference type="GO" id="GO:0008311">
    <property type="term" value="F:double-stranded DNA 3'-5' DNA exonuclease activity"/>
    <property type="evidence" value="ECO:0007669"/>
    <property type="project" value="UniProtKB-EC"/>
</dbReference>
<evidence type="ECO:0000256" key="4">
    <source>
        <dbReference type="ARBA" id="ARBA00022842"/>
    </source>
</evidence>
<dbReference type="Gene3D" id="3.60.10.10">
    <property type="entry name" value="Endonuclease/exonuclease/phosphatase"/>
    <property type="match status" value="1"/>
</dbReference>
<comment type="cofactor">
    <cofactor evidence="6">
        <name>Mg(2+)</name>
        <dbReference type="ChEBI" id="CHEBI:18420"/>
    </cofactor>
    <cofactor evidence="6">
        <name>Mn(2+)</name>
        <dbReference type="ChEBI" id="CHEBI:29035"/>
    </cofactor>
    <text evidence="6">Probably binds two magnesium or manganese ions per subunit.</text>
</comment>
<feature type="active site" description="Proton acceptor" evidence="5">
    <location>
        <position position="248"/>
    </location>
</feature>
<feature type="binding site" evidence="6">
    <location>
        <position position="248"/>
    </location>
    <ligand>
        <name>Mg(2+)</name>
        <dbReference type="ChEBI" id="CHEBI:18420"/>
        <label>1</label>
    </ligand>
</feature>
<feature type="binding site" evidence="6">
    <location>
        <position position="149"/>
    </location>
    <ligand>
        <name>Mg(2+)</name>
        <dbReference type="ChEBI" id="CHEBI:18420"/>
        <label>1</label>
    </ligand>
</feature>
<evidence type="ECO:0000259" key="8">
    <source>
        <dbReference type="Pfam" id="PF03372"/>
    </source>
</evidence>
<dbReference type="NCBIfam" id="TIGR00195">
    <property type="entry name" value="exoDNase_III"/>
    <property type="match status" value="1"/>
</dbReference>